<protein>
    <recommendedName>
        <fullName evidence="5">Pentatricopeptide repeat-containing protein</fullName>
    </recommendedName>
</protein>
<dbReference type="OrthoDB" id="185373at2759"/>
<feature type="repeat" description="PPR" evidence="2">
    <location>
        <begin position="9"/>
        <end position="43"/>
    </location>
</feature>
<organism evidence="3 4">
    <name type="scientific">Coptis chinensis</name>
    <dbReference type="NCBI Taxonomy" id="261450"/>
    <lineage>
        <taxon>Eukaryota</taxon>
        <taxon>Viridiplantae</taxon>
        <taxon>Streptophyta</taxon>
        <taxon>Embryophyta</taxon>
        <taxon>Tracheophyta</taxon>
        <taxon>Spermatophyta</taxon>
        <taxon>Magnoliopsida</taxon>
        <taxon>Ranunculales</taxon>
        <taxon>Ranunculaceae</taxon>
        <taxon>Coptidoideae</taxon>
        <taxon>Coptis</taxon>
    </lineage>
</organism>
<dbReference type="InterPro" id="IPR011990">
    <property type="entry name" value="TPR-like_helical_dom_sf"/>
</dbReference>
<proteinExistence type="predicted"/>
<evidence type="ECO:0000313" key="4">
    <source>
        <dbReference type="Proteomes" id="UP000631114"/>
    </source>
</evidence>
<dbReference type="Pfam" id="PF01535">
    <property type="entry name" value="PPR"/>
    <property type="match status" value="2"/>
</dbReference>
<feature type="repeat" description="PPR" evidence="2">
    <location>
        <begin position="354"/>
        <end position="388"/>
    </location>
</feature>
<keyword evidence="1" id="KW-0677">Repeat</keyword>
<dbReference type="NCBIfam" id="TIGR00756">
    <property type="entry name" value="PPR"/>
    <property type="match status" value="4"/>
</dbReference>
<dbReference type="Proteomes" id="UP000631114">
    <property type="component" value="Unassembled WGS sequence"/>
</dbReference>
<evidence type="ECO:0000256" key="2">
    <source>
        <dbReference type="PROSITE-ProRule" id="PRU00708"/>
    </source>
</evidence>
<reference evidence="3 4" key="1">
    <citation type="submission" date="2020-10" db="EMBL/GenBank/DDBJ databases">
        <title>The Coptis chinensis genome and diversification of protoberbering-type alkaloids.</title>
        <authorList>
            <person name="Wang B."/>
            <person name="Shu S."/>
            <person name="Song C."/>
            <person name="Liu Y."/>
        </authorList>
    </citation>
    <scope>NUCLEOTIDE SEQUENCE [LARGE SCALE GENOMIC DNA]</scope>
    <source>
        <strain evidence="3">HL-2020</strain>
        <tissue evidence="3">Leaf</tissue>
    </source>
</reference>
<dbReference type="PROSITE" id="PS51375">
    <property type="entry name" value="PPR"/>
    <property type="match status" value="5"/>
</dbReference>
<gene>
    <name evidence="3" type="ORF">IFM89_015728</name>
</gene>
<feature type="repeat" description="PPR" evidence="2">
    <location>
        <begin position="319"/>
        <end position="353"/>
    </location>
</feature>
<dbReference type="PANTHER" id="PTHR47913">
    <property type="entry name" value="OS01G0167750 PROTEIN"/>
    <property type="match status" value="1"/>
</dbReference>
<evidence type="ECO:0000313" key="3">
    <source>
        <dbReference type="EMBL" id="KAF9609387.1"/>
    </source>
</evidence>
<dbReference type="Gene3D" id="1.25.40.10">
    <property type="entry name" value="Tetratricopeptide repeat domain"/>
    <property type="match status" value="3"/>
</dbReference>
<name>A0A835I4C6_9MAGN</name>
<dbReference type="EMBL" id="JADFTS010000004">
    <property type="protein sequence ID" value="KAF9609387.1"/>
    <property type="molecule type" value="Genomic_DNA"/>
</dbReference>
<evidence type="ECO:0000256" key="1">
    <source>
        <dbReference type="ARBA" id="ARBA00022737"/>
    </source>
</evidence>
<dbReference type="Pfam" id="PF13812">
    <property type="entry name" value="PPR_3"/>
    <property type="match status" value="1"/>
</dbReference>
<comment type="caution">
    <text evidence="3">The sequence shown here is derived from an EMBL/GenBank/DDBJ whole genome shotgun (WGS) entry which is preliminary data.</text>
</comment>
<dbReference type="PANTHER" id="PTHR47913:SF1">
    <property type="entry name" value="OS01G0167750 PROTEIN"/>
    <property type="match status" value="1"/>
</dbReference>
<keyword evidence="4" id="KW-1185">Reference proteome</keyword>
<accession>A0A835I4C6</accession>
<feature type="repeat" description="PPR" evidence="2">
    <location>
        <begin position="44"/>
        <end position="78"/>
    </location>
</feature>
<evidence type="ECO:0008006" key="5">
    <source>
        <dbReference type="Google" id="ProtNLM"/>
    </source>
</evidence>
<dbReference type="InterPro" id="IPR002885">
    <property type="entry name" value="PPR_rpt"/>
</dbReference>
<sequence>MIHDGAYPNYRTYTIVMHHLVSLGKLNEAHEIFETLPSMRIKRTVNQYLILAQGFSGVERFEVVKKLFQEMERDGIVPTQNMVSSLKCLQDAGVLEGLEGLWRELMPDKRIASIGVDVDSSDDEGDENVGKGDSCRVDGDDVRLKPWLDPGALANALSDWDPTDVLALENANFVWTTRLVCKMLRRFKKAETAWKFFCWVAYQPGEFTHDGFTISRMITMLARYGHVELVDQLIMKVKRERIRLSFSTVRLVIDFYGLSKQPDAALRVFYDIETVSGAISKHHQSLLYSSLLRTLVKCKRGSDVMDVLEEMILSGIIPDIQTFSGLMQYFALEGDLKTVQKLFGIVRQSGIEPDAYMFQVLIRAYCKRERAALAVRIYEDMRNSNLIPDSATKALLVKSLWKEGKLREAAYVEEISEDINDMLPPALPGHLWTVSAADLKRVYDIYSNSFASNVG</sequence>
<dbReference type="InterPro" id="IPR044175">
    <property type="entry name" value="At5g66631-like"/>
</dbReference>
<dbReference type="AlphaFoldDB" id="A0A835I4C6"/>
<feature type="repeat" description="PPR" evidence="2">
    <location>
        <begin position="284"/>
        <end position="318"/>
    </location>
</feature>